<dbReference type="AlphaFoldDB" id="W4KIF3"/>
<protein>
    <submittedName>
        <fullName evidence="2">Uncharacterized protein</fullName>
    </submittedName>
</protein>
<accession>W4KIF3</accession>
<sequence length="89" mass="9503">QRRSSRASLIVPTGTLHPQIVLRPTTLAHATSSANSITITTTFPLLVFTSTASTHTTAIISAVSPLTPSHSFHAPRDPPTSKRLAVLRH</sequence>
<evidence type="ECO:0000256" key="1">
    <source>
        <dbReference type="SAM" id="MobiDB-lite"/>
    </source>
</evidence>
<dbReference type="HOGENOM" id="CLU_2460738_0_0_1"/>
<proteinExistence type="predicted"/>
<feature type="region of interest" description="Disordered" evidence="1">
    <location>
        <begin position="67"/>
        <end position="89"/>
    </location>
</feature>
<name>W4KIF3_HETIT</name>
<dbReference type="InParanoid" id="W4KIF3"/>
<keyword evidence="3" id="KW-1185">Reference proteome</keyword>
<dbReference type="Proteomes" id="UP000030671">
    <property type="component" value="Unassembled WGS sequence"/>
</dbReference>
<reference evidence="2 3" key="1">
    <citation type="journal article" date="2012" name="New Phytol.">
        <title>Insight into trade-off between wood decay and parasitism from the genome of a fungal forest pathogen.</title>
        <authorList>
            <person name="Olson A."/>
            <person name="Aerts A."/>
            <person name="Asiegbu F."/>
            <person name="Belbahri L."/>
            <person name="Bouzid O."/>
            <person name="Broberg A."/>
            <person name="Canback B."/>
            <person name="Coutinho P.M."/>
            <person name="Cullen D."/>
            <person name="Dalman K."/>
            <person name="Deflorio G."/>
            <person name="van Diepen L.T."/>
            <person name="Dunand C."/>
            <person name="Duplessis S."/>
            <person name="Durling M."/>
            <person name="Gonthier P."/>
            <person name="Grimwood J."/>
            <person name="Fossdal C.G."/>
            <person name="Hansson D."/>
            <person name="Henrissat B."/>
            <person name="Hietala A."/>
            <person name="Himmelstrand K."/>
            <person name="Hoffmeister D."/>
            <person name="Hogberg N."/>
            <person name="James T.Y."/>
            <person name="Karlsson M."/>
            <person name="Kohler A."/>
            <person name="Kues U."/>
            <person name="Lee Y.H."/>
            <person name="Lin Y.C."/>
            <person name="Lind M."/>
            <person name="Lindquist E."/>
            <person name="Lombard V."/>
            <person name="Lucas S."/>
            <person name="Lunden K."/>
            <person name="Morin E."/>
            <person name="Murat C."/>
            <person name="Park J."/>
            <person name="Raffaello T."/>
            <person name="Rouze P."/>
            <person name="Salamov A."/>
            <person name="Schmutz J."/>
            <person name="Solheim H."/>
            <person name="Stahlberg J."/>
            <person name="Velez H."/>
            <person name="de Vries R.P."/>
            <person name="Wiebenga A."/>
            <person name="Woodward S."/>
            <person name="Yakovlev I."/>
            <person name="Garbelotto M."/>
            <person name="Martin F."/>
            <person name="Grigoriev I.V."/>
            <person name="Stenlid J."/>
        </authorList>
    </citation>
    <scope>NUCLEOTIDE SEQUENCE [LARGE SCALE GENOMIC DNA]</scope>
    <source>
        <strain evidence="2 3">TC 32-1</strain>
    </source>
</reference>
<dbReference type="EMBL" id="KI925456">
    <property type="protein sequence ID" value="ETW84821.1"/>
    <property type="molecule type" value="Genomic_DNA"/>
</dbReference>
<dbReference type="GeneID" id="20675131"/>
<organism evidence="2 3">
    <name type="scientific">Heterobasidion irregulare (strain TC 32-1)</name>
    <dbReference type="NCBI Taxonomy" id="747525"/>
    <lineage>
        <taxon>Eukaryota</taxon>
        <taxon>Fungi</taxon>
        <taxon>Dikarya</taxon>
        <taxon>Basidiomycota</taxon>
        <taxon>Agaricomycotina</taxon>
        <taxon>Agaricomycetes</taxon>
        <taxon>Russulales</taxon>
        <taxon>Bondarzewiaceae</taxon>
        <taxon>Heterobasidion</taxon>
        <taxon>Heterobasidion annosum species complex</taxon>
    </lineage>
</organism>
<evidence type="ECO:0000313" key="2">
    <source>
        <dbReference type="EMBL" id="ETW84821.1"/>
    </source>
</evidence>
<gene>
    <name evidence="2" type="ORF">HETIRDRAFT_439362</name>
</gene>
<feature type="non-terminal residue" evidence="2">
    <location>
        <position position="1"/>
    </location>
</feature>
<dbReference type="RefSeq" id="XP_009544450.1">
    <property type="nucleotide sequence ID" value="XM_009546155.1"/>
</dbReference>
<evidence type="ECO:0000313" key="3">
    <source>
        <dbReference type="Proteomes" id="UP000030671"/>
    </source>
</evidence>
<dbReference type="KEGG" id="hir:HETIRDRAFT_439362"/>